<feature type="binding site" evidence="4">
    <location>
        <position position="253"/>
    </location>
    <ligand>
        <name>glycerol</name>
        <dbReference type="ChEBI" id="CHEBI:17754"/>
    </ligand>
</feature>
<keyword evidence="4" id="KW-0862">Zinc</keyword>
<feature type="binding site" evidence="5">
    <location>
        <position position="125"/>
    </location>
    <ligand>
        <name>NAD(+)</name>
        <dbReference type="ChEBI" id="CHEBI:57540"/>
    </ligand>
</feature>
<accession>A0A971ICC1</accession>
<feature type="binding site" evidence="5">
    <location>
        <position position="123"/>
    </location>
    <ligand>
        <name>NAD(+)</name>
        <dbReference type="ChEBI" id="CHEBI:57540"/>
    </ligand>
</feature>
<dbReference type="AlphaFoldDB" id="A0A971ICC1"/>
<dbReference type="CDD" id="cd08172">
    <property type="entry name" value="GlyDH-like"/>
    <property type="match status" value="1"/>
</dbReference>
<evidence type="ECO:0000259" key="6">
    <source>
        <dbReference type="Pfam" id="PF00465"/>
    </source>
</evidence>
<dbReference type="PROSITE" id="PS00913">
    <property type="entry name" value="ADH_IRON_1"/>
    <property type="match status" value="1"/>
</dbReference>
<evidence type="ECO:0000313" key="7">
    <source>
        <dbReference type="EMBL" id="NLT79221.1"/>
    </source>
</evidence>
<dbReference type="InterPro" id="IPR001670">
    <property type="entry name" value="ADH_Fe/GldA"/>
</dbReference>
<feature type="domain" description="Alcohol dehydrogenase iron-type/glycerol dehydrogenase GldA" evidence="6">
    <location>
        <begin position="13"/>
        <end position="151"/>
    </location>
</feature>
<evidence type="ECO:0000256" key="4">
    <source>
        <dbReference type="PIRSR" id="PIRSR000112-1"/>
    </source>
</evidence>
<dbReference type="InterPro" id="IPR018211">
    <property type="entry name" value="ADH_Fe_CS"/>
</dbReference>
<dbReference type="PIRSF" id="PIRSF000112">
    <property type="entry name" value="Glycerol_dehydrogenase"/>
    <property type="match status" value="1"/>
</dbReference>
<comment type="caution">
    <text evidence="7">The sequence shown here is derived from an EMBL/GenBank/DDBJ whole genome shotgun (WGS) entry which is preliminary data.</text>
</comment>
<keyword evidence="3" id="KW-0560">Oxidoreductase</keyword>
<reference evidence="7" key="2">
    <citation type="submission" date="2020-01" db="EMBL/GenBank/DDBJ databases">
        <authorList>
            <person name="Campanaro S."/>
        </authorList>
    </citation>
    <scope>NUCLEOTIDE SEQUENCE</scope>
    <source>
        <strain evidence="7">AS01afH2WH_6</strain>
    </source>
</reference>
<dbReference type="RefSeq" id="WP_273172919.1">
    <property type="nucleotide sequence ID" value="NZ_JAAXZR010000012.1"/>
</dbReference>
<name>A0A971ICC1_9BIFI</name>
<dbReference type="GO" id="GO:0016614">
    <property type="term" value="F:oxidoreductase activity, acting on CH-OH group of donors"/>
    <property type="evidence" value="ECO:0007669"/>
    <property type="project" value="InterPro"/>
</dbReference>
<evidence type="ECO:0000256" key="1">
    <source>
        <dbReference type="ARBA" id="ARBA00007358"/>
    </source>
</evidence>
<dbReference type="Gene3D" id="1.20.1090.10">
    <property type="entry name" value="Dehydroquinate synthase-like - alpha domain"/>
    <property type="match status" value="1"/>
</dbReference>
<dbReference type="GO" id="GO:0046872">
    <property type="term" value="F:metal ion binding"/>
    <property type="evidence" value="ECO:0007669"/>
    <property type="project" value="UniProtKB-KW"/>
</dbReference>
<dbReference type="Gene3D" id="3.40.50.1970">
    <property type="match status" value="1"/>
</dbReference>
<evidence type="ECO:0000256" key="2">
    <source>
        <dbReference type="ARBA" id="ARBA00022723"/>
    </source>
</evidence>
<evidence type="ECO:0000313" key="8">
    <source>
        <dbReference type="Proteomes" id="UP000767327"/>
    </source>
</evidence>
<feature type="binding site" evidence="4">
    <location>
        <position position="270"/>
    </location>
    <ligand>
        <name>glycerol</name>
        <dbReference type="ChEBI" id="CHEBI:17754"/>
    </ligand>
</feature>
<dbReference type="Proteomes" id="UP000767327">
    <property type="component" value="Unassembled WGS sequence"/>
</dbReference>
<dbReference type="InterPro" id="IPR016205">
    <property type="entry name" value="Glycerol_DH"/>
</dbReference>
<keyword evidence="2 4" id="KW-0479">Metal-binding</keyword>
<gene>
    <name evidence="7" type="ORF">GXW98_02905</name>
</gene>
<protein>
    <submittedName>
        <fullName evidence="7">Iron-containing alcohol dehydrogenase family protein</fullName>
    </submittedName>
</protein>
<reference evidence="7" key="1">
    <citation type="journal article" date="2020" name="Biotechnol. Biofuels">
        <title>New insights from the biogas microbiome by comprehensive genome-resolved metagenomics of nearly 1600 species originating from multiple anaerobic digesters.</title>
        <authorList>
            <person name="Campanaro S."/>
            <person name="Treu L."/>
            <person name="Rodriguez-R L.M."/>
            <person name="Kovalovszki A."/>
            <person name="Ziels R.M."/>
            <person name="Maus I."/>
            <person name="Zhu X."/>
            <person name="Kougias P.G."/>
            <person name="Basile A."/>
            <person name="Luo G."/>
            <person name="Schluter A."/>
            <person name="Konstantinidis K.T."/>
            <person name="Angelidaki I."/>
        </authorList>
    </citation>
    <scope>NUCLEOTIDE SEQUENCE</scope>
    <source>
        <strain evidence="7">AS01afH2WH_6</strain>
    </source>
</reference>
<feature type="binding site" evidence="5">
    <location>
        <position position="129"/>
    </location>
    <ligand>
        <name>NAD(+)</name>
        <dbReference type="ChEBI" id="CHEBI:57540"/>
    </ligand>
</feature>
<dbReference type="PANTHER" id="PTHR43616:SF3">
    <property type="entry name" value="HYDROXYCARBOXYLATE DEHYDROGENASE A"/>
    <property type="match status" value="1"/>
</dbReference>
<dbReference type="PANTHER" id="PTHR43616">
    <property type="entry name" value="GLYCEROL DEHYDROGENASE"/>
    <property type="match status" value="1"/>
</dbReference>
<organism evidence="7 8">
    <name type="scientific">Bifidobacterium crudilactis</name>
    <dbReference type="NCBI Taxonomy" id="327277"/>
    <lineage>
        <taxon>Bacteria</taxon>
        <taxon>Bacillati</taxon>
        <taxon>Actinomycetota</taxon>
        <taxon>Actinomycetes</taxon>
        <taxon>Bifidobacteriales</taxon>
        <taxon>Bifidobacteriaceae</taxon>
        <taxon>Bifidobacterium</taxon>
    </lineage>
</organism>
<proteinExistence type="inferred from homology"/>
<sequence length="355" mass="37635">MSTAHDSDIRSGPDRYVSEPGISGRLGEYLQAYRRPVIITGRRSSAAYLRHTGLARFPAPVWYYDGSATLRNAEELATQAADAGAIVGIGGGKLSDTVKNIADTLAVPCVMVPTLAATCAAYSALSVNYDEQHRYVDAPMHAHNSDLVLVDAELVATGPIEYLIGGIGDTLAKWYESAPVFARSASLGAFDRLAQGSAGLIRDILLEDSVPALASFRAGRIDEHALRVVDTIIGLGGTVGGFGGVRARASGAHAMHDALTLLPESTAIVHGAKVAYGIIVQLLAEGQEEEARRLLPFYGSVGLPRSFADMRLEASPENFRTVARFAAGPRSSFSRALPDITASQIQQAMIQAENL</sequence>
<dbReference type="SUPFAM" id="SSF56796">
    <property type="entry name" value="Dehydroquinate synthase-like"/>
    <property type="match status" value="1"/>
</dbReference>
<dbReference type="EMBL" id="JAAXZR010000012">
    <property type="protein sequence ID" value="NLT79221.1"/>
    <property type="molecule type" value="Genomic_DNA"/>
</dbReference>
<comment type="cofactor">
    <cofactor evidence="4">
        <name>Zn(2+)</name>
        <dbReference type="ChEBI" id="CHEBI:29105"/>
    </cofactor>
    <text evidence="4">Binds 1 zinc ion per subunit.</text>
</comment>
<dbReference type="Pfam" id="PF00465">
    <property type="entry name" value="Fe-ADH"/>
    <property type="match status" value="1"/>
</dbReference>
<feature type="binding site" evidence="5">
    <location>
        <begin position="92"/>
        <end position="96"/>
    </location>
    <ligand>
        <name>NAD(+)</name>
        <dbReference type="ChEBI" id="CHEBI:57540"/>
    </ligand>
</feature>
<feature type="binding site" evidence="4">
    <location>
        <position position="169"/>
    </location>
    <ligand>
        <name>glycerol</name>
        <dbReference type="ChEBI" id="CHEBI:17754"/>
    </ligand>
</feature>
<evidence type="ECO:0000256" key="3">
    <source>
        <dbReference type="ARBA" id="ARBA00023002"/>
    </source>
</evidence>
<comment type="similarity">
    <text evidence="1">Belongs to the iron-containing alcohol dehydrogenase family.</text>
</comment>
<evidence type="ECO:0000256" key="5">
    <source>
        <dbReference type="PIRSR" id="PIRSR000112-3"/>
    </source>
</evidence>
<keyword evidence="5" id="KW-0520">NAD</keyword>